<organism evidence="6 7">
    <name type="scientific">Labilithrix luteola</name>
    <dbReference type="NCBI Taxonomy" id="1391654"/>
    <lineage>
        <taxon>Bacteria</taxon>
        <taxon>Pseudomonadati</taxon>
        <taxon>Myxococcota</taxon>
        <taxon>Polyangia</taxon>
        <taxon>Polyangiales</taxon>
        <taxon>Labilitrichaceae</taxon>
        <taxon>Labilithrix</taxon>
    </lineage>
</organism>
<dbReference type="CDD" id="cd16148">
    <property type="entry name" value="sulfatase_like"/>
    <property type="match status" value="1"/>
</dbReference>
<dbReference type="GO" id="GO:0004065">
    <property type="term" value="F:arylsulfatase activity"/>
    <property type="evidence" value="ECO:0007669"/>
    <property type="project" value="TreeGrafter"/>
</dbReference>
<feature type="signal peptide" evidence="4">
    <location>
        <begin position="1"/>
        <end position="20"/>
    </location>
</feature>
<protein>
    <submittedName>
        <fullName evidence="6">Choline-sulfatase</fullName>
    </submittedName>
</protein>
<evidence type="ECO:0000256" key="4">
    <source>
        <dbReference type="SAM" id="SignalP"/>
    </source>
</evidence>
<feature type="compositionally biased region" description="Polar residues" evidence="3">
    <location>
        <begin position="19"/>
        <end position="34"/>
    </location>
</feature>
<dbReference type="KEGG" id="llu:AKJ09_10704"/>
<evidence type="ECO:0000256" key="3">
    <source>
        <dbReference type="SAM" id="MobiDB-lite"/>
    </source>
</evidence>
<dbReference type="EMBL" id="CP012333">
    <property type="protein sequence ID" value="AKV04041.1"/>
    <property type="molecule type" value="Genomic_DNA"/>
</dbReference>
<evidence type="ECO:0000313" key="7">
    <source>
        <dbReference type="Proteomes" id="UP000064967"/>
    </source>
</evidence>
<dbReference type="PROSITE" id="PS51257">
    <property type="entry name" value="PROKAR_LIPOPROTEIN"/>
    <property type="match status" value="1"/>
</dbReference>
<feature type="compositionally biased region" description="Low complexity" evidence="3">
    <location>
        <begin position="35"/>
        <end position="52"/>
    </location>
</feature>
<keyword evidence="7" id="KW-1185">Reference proteome</keyword>
<dbReference type="PATRIC" id="fig|1391654.3.peg.10843"/>
<evidence type="ECO:0000313" key="6">
    <source>
        <dbReference type="EMBL" id="AKV04041.1"/>
    </source>
</evidence>
<evidence type="ECO:0000256" key="2">
    <source>
        <dbReference type="ARBA" id="ARBA00022801"/>
    </source>
</evidence>
<dbReference type="InterPro" id="IPR050738">
    <property type="entry name" value="Sulfatase"/>
</dbReference>
<dbReference type="InterPro" id="IPR000917">
    <property type="entry name" value="Sulfatase_N"/>
</dbReference>
<feature type="region of interest" description="Disordered" evidence="3">
    <location>
        <begin position="19"/>
        <end position="52"/>
    </location>
</feature>
<dbReference type="OrthoDB" id="5500422at2"/>
<dbReference type="RefSeq" id="WP_146654708.1">
    <property type="nucleotide sequence ID" value="NZ_CP012333.1"/>
</dbReference>
<reference evidence="6 7" key="1">
    <citation type="submission" date="2015-08" db="EMBL/GenBank/DDBJ databases">
        <authorList>
            <person name="Babu N.S."/>
            <person name="Beckwith C.J."/>
            <person name="Beseler K.G."/>
            <person name="Brison A."/>
            <person name="Carone J.V."/>
            <person name="Caskin T.P."/>
            <person name="Diamond M."/>
            <person name="Durham M.E."/>
            <person name="Foxe J.M."/>
            <person name="Go M."/>
            <person name="Henderson B.A."/>
            <person name="Jones I.B."/>
            <person name="McGettigan J.A."/>
            <person name="Micheletti S.J."/>
            <person name="Nasrallah M.E."/>
            <person name="Ortiz D."/>
            <person name="Piller C.R."/>
            <person name="Privatt S.R."/>
            <person name="Schneider S.L."/>
            <person name="Sharp S."/>
            <person name="Smith T.C."/>
            <person name="Stanton J.D."/>
            <person name="Ullery H.E."/>
            <person name="Wilson R.J."/>
            <person name="Serrano M.G."/>
            <person name="Buck G."/>
            <person name="Lee V."/>
            <person name="Wang Y."/>
            <person name="Carvalho R."/>
            <person name="Voegtly L."/>
            <person name="Shi R."/>
            <person name="Duckworth R."/>
            <person name="Johnson A."/>
            <person name="Loviza R."/>
            <person name="Walstead R."/>
            <person name="Shah Z."/>
            <person name="Kiflezghi M."/>
            <person name="Wade K."/>
            <person name="Ball S.L."/>
            <person name="Bradley K.W."/>
            <person name="Asai D.J."/>
            <person name="Bowman C.A."/>
            <person name="Russell D.A."/>
            <person name="Pope W.H."/>
            <person name="Jacobs-Sera D."/>
            <person name="Hendrix R.W."/>
            <person name="Hatfull G.F."/>
        </authorList>
    </citation>
    <scope>NUCLEOTIDE SEQUENCE [LARGE SCALE GENOMIC DNA]</scope>
    <source>
        <strain evidence="6 7">DSM 27648</strain>
    </source>
</reference>
<dbReference type="Proteomes" id="UP000064967">
    <property type="component" value="Chromosome"/>
</dbReference>
<feature type="chain" id="PRO_5005467304" evidence="4">
    <location>
        <begin position="21"/>
        <end position="455"/>
    </location>
</feature>
<comment type="similarity">
    <text evidence="1">Belongs to the sulfatase family.</text>
</comment>
<dbReference type="Gene3D" id="3.30.1120.10">
    <property type="match status" value="1"/>
</dbReference>
<accession>A0A0K1QE44</accession>
<keyword evidence="2" id="KW-0378">Hydrolase</keyword>
<dbReference type="AlphaFoldDB" id="A0A0K1QE44"/>
<dbReference type="SUPFAM" id="SSF53649">
    <property type="entry name" value="Alkaline phosphatase-like"/>
    <property type="match status" value="1"/>
</dbReference>
<dbReference type="PANTHER" id="PTHR42693:SF53">
    <property type="entry name" value="ENDO-4-O-SULFATASE"/>
    <property type="match status" value="1"/>
</dbReference>
<dbReference type="PANTHER" id="PTHR42693">
    <property type="entry name" value="ARYLSULFATASE FAMILY MEMBER"/>
    <property type="match status" value="1"/>
</dbReference>
<name>A0A0K1QE44_9BACT</name>
<proteinExistence type="inferred from homology"/>
<dbReference type="Gene3D" id="3.40.720.10">
    <property type="entry name" value="Alkaline Phosphatase, subunit A"/>
    <property type="match status" value="1"/>
</dbReference>
<evidence type="ECO:0000256" key="1">
    <source>
        <dbReference type="ARBA" id="ARBA00008779"/>
    </source>
</evidence>
<dbReference type="Pfam" id="PF00884">
    <property type="entry name" value="Sulfatase"/>
    <property type="match status" value="1"/>
</dbReference>
<dbReference type="STRING" id="1391654.AKJ09_10704"/>
<feature type="domain" description="Sulfatase N-terminal" evidence="5">
    <location>
        <begin position="71"/>
        <end position="347"/>
    </location>
</feature>
<dbReference type="InterPro" id="IPR017850">
    <property type="entry name" value="Alkaline_phosphatase_core_sf"/>
</dbReference>
<keyword evidence="4" id="KW-0732">Signal</keyword>
<evidence type="ECO:0000259" key="5">
    <source>
        <dbReference type="Pfam" id="PF00884"/>
    </source>
</evidence>
<sequence length="455" mass="49395">MRKALVALASLAALTGCSKSGSPEATANASTATQAVPHPSPSAAASTATADAGVETTGATSANGSAGGPYNVLLVSIDSLRADMPWAGYDRPIAPRLSALHAKSTAYTRAYATSSFTSKSLAGVLTGRYPSELARTGSFFTRYLAQKDFLCTQLAAVDIGCSGGHAHMYFGPKQSGYESGFGDWRLVSGIKFDYQTDPYVTSDKLTPLAIQILGDAAQKAKPDHPFFAWFHYMDPHDEYKTHTESPHFGKRARDLYDEEVFYTDLWIGKLLDWVETQPWSKRTVIVITADHGEAFGEHGLMRHAHELWEELIRVPLFFYVPGQAPRTIDEPRGHIDLAPTFAELLGAKVTLAGSGTSLVPELTGGSAAPRDVIADLPEDEYNERRRVLVHGTTKLISFGNDARFALYDLAADPGEKKDLIRTDTALATEMRARYKEVSKRIVDVAPTGGIPKHDK</sequence>
<gene>
    <name evidence="6" type="ORF">AKJ09_10704</name>
</gene>